<proteinExistence type="predicted"/>
<feature type="compositionally biased region" description="Polar residues" evidence="1">
    <location>
        <begin position="23"/>
        <end position="36"/>
    </location>
</feature>
<protein>
    <submittedName>
        <fullName evidence="2">Uncharacterized protein</fullName>
    </submittedName>
</protein>
<feature type="compositionally biased region" description="Acidic residues" evidence="1">
    <location>
        <begin position="57"/>
        <end position="68"/>
    </location>
</feature>
<evidence type="ECO:0000256" key="1">
    <source>
        <dbReference type="SAM" id="MobiDB-lite"/>
    </source>
</evidence>
<organism evidence="2 3">
    <name type="scientific">Fraxinus pennsylvanica</name>
    <dbReference type="NCBI Taxonomy" id="56036"/>
    <lineage>
        <taxon>Eukaryota</taxon>
        <taxon>Viridiplantae</taxon>
        <taxon>Streptophyta</taxon>
        <taxon>Embryophyta</taxon>
        <taxon>Tracheophyta</taxon>
        <taxon>Spermatophyta</taxon>
        <taxon>Magnoliopsida</taxon>
        <taxon>eudicotyledons</taxon>
        <taxon>Gunneridae</taxon>
        <taxon>Pentapetalae</taxon>
        <taxon>asterids</taxon>
        <taxon>lamiids</taxon>
        <taxon>Lamiales</taxon>
        <taxon>Oleaceae</taxon>
        <taxon>Oleeae</taxon>
        <taxon>Fraxinus</taxon>
    </lineage>
</organism>
<dbReference type="EMBL" id="OU503038">
    <property type="protein sequence ID" value="CAI9757572.1"/>
    <property type="molecule type" value="Genomic_DNA"/>
</dbReference>
<dbReference type="Proteomes" id="UP000834106">
    <property type="component" value="Chromosome 3"/>
</dbReference>
<feature type="region of interest" description="Disordered" evidence="1">
    <location>
        <begin position="1"/>
        <end position="83"/>
    </location>
</feature>
<keyword evidence="3" id="KW-1185">Reference proteome</keyword>
<dbReference type="AlphaFoldDB" id="A0AAD2DK49"/>
<reference evidence="2" key="1">
    <citation type="submission" date="2023-05" db="EMBL/GenBank/DDBJ databases">
        <authorList>
            <person name="Huff M."/>
        </authorList>
    </citation>
    <scope>NUCLEOTIDE SEQUENCE</scope>
</reference>
<evidence type="ECO:0000313" key="2">
    <source>
        <dbReference type="EMBL" id="CAI9757572.1"/>
    </source>
</evidence>
<name>A0AAD2DK49_9LAMI</name>
<evidence type="ECO:0000313" key="3">
    <source>
        <dbReference type="Proteomes" id="UP000834106"/>
    </source>
</evidence>
<sequence>MSSSPRSGKLARQAQLHSKELTRQSPIHDTNAQRQLQEPALESPTENGNKGIRIIDDSTDIEEMEEAEPSNMQADEQPEPSDLGRELRNELEMSEDHILEISSSRVLYMGTTQNEGHLALALSFYRPFYEFFQEDGHRLDHKVSHA</sequence>
<gene>
    <name evidence="2" type="ORF">FPE_LOCUS5002</name>
</gene>
<accession>A0AAD2DK49</accession>